<evidence type="ECO:0000313" key="6">
    <source>
        <dbReference type="EMBL" id="VIO64434.1"/>
    </source>
</evidence>
<evidence type="ECO:0000256" key="4">
    <source>
        <dbReference type="SAM" id="Phobius"/>
    </source>
</evidence>
<dbReference type="Gene3D" id="3.30.470.20">
    <property type="entry name" value="ATP-grasp fold, B domain"/>
    <property type="match status" value="1"/>
</dbReference>
<reference evidence="6" key="1">
    <citation type="submission" date="2019-04" db="EMBL/GenBank/DDBJ databases">
        <authorList>
            <person name="Melise S."/>
            <person name="Noan J."/>
            <person name="Okalmin O."/>
        </authorList>
    </citation>
    <scope>NUCLEOTIDE SEQUENCE</scope>
    <source>
        <strain evidence="6">FN9</strain>
    </source>
</reference>
<dbReference type="AlphaFoldDB" id="A0A4E9EM00"/>
<dbReference type="EMBL" id="CAAKMV010000196">
    <property type="protein sequence ID" value="VIO64434.1"/>
    <property type="molecule type" value="Genomic_DNA"/>
</dbReference>
<feature type="transmembrane region" description="Helical" evidence="4">
    <location>
        <begin position="519"/>
        <end position="538"/>
    </location>
</feature>
<evidence type="ECO:0000256" key="1">
    <source>
        <dbReference type="ARBA" id="ARBA00022532"/>
    </source>
</evidence>
<feature type="transmembrane region" description="Helical" evidence="4">
    <location>
        <begin position="586"/>
        <end position="607"/>
    </location>
</feature>
<dbReference type="InterPro" id="IPR005811">
    <property type="entry name" value="SUCC_ACL_C"/>
</dbReference>
<dbReference type="Gene3D" id="3.40.50.261">
    <property type="entry name" value="Succinyl-CoA synthetase domains"/>
    <property type="match status" value="1"/>
</dbReference>
<protein>
    <recommendedName>
        <fullName evidence="5">ATP-citrate synthase/succinyl-CoA ligase C-terminal domain-containing protein</fullName>
    </recommendedName>
</protein>
<evidence type="ECO:0000259" key="5">
    <source>
        <dbReference type="Pfam" id="PF00549"/>
    </source>
</evidence>
<feature type="transmembrane region" description="Helical" evidence="4">
    <location>
        <begin position="485"/>
        <end position="507"/>
    </location>
</feature>
<keyword evidence="4" id="KW-0472">Membrane</keyword>
<dbReference type="GO" id="GO:0006099">
    <property type="term" value="P:tricarboxylic acid cycle"/>
    <property type="evidence" value="ECO:0007669"/>
    <property type="project" value="UniProtKB-KW"/>
</dbReference>
<dbReference type="GO" id="GO:0005739">
    <property type="term" value="C:mitochondrion"/>
    <property type="evidence" value="ECO:0007669"/>
    <property type="project" value="TreeGrafter"/>
</dbReference>
<dbReference type="FunFam" id="3.40.50.261:FF:000001">
    <property type="entry name" value="Succinate--CoA ligase [ADP-forming] subunit beta"/>
    <property type="match status" value="1"/>
</dbReference>
<feature type="transmembrane region" description="Helical" evidence="4">
    <location>
        <begin position="428"/>
        <end position="449"/>
    </location>
</feature>
<keyword evidence="2" id="KW-0547">Nucleotide-binding</keyword>
<dbReference type="Pfam" id="PF00549">
    <property type="entry name" value="Ligase_CoA"/>
    <property type="match status" value="1"/>
</dbReference>
<keyword evidence="4" id="KW-1133">Transmembrane helix</keyword>
<dbReference type="GO" id="GO:0005524">
    <property type="term" value="F:ATP binding"/>
    <property type="evidence" value="ECO:0007669"/>
    <property type="project" value="UniProtKB-KW"/>
</dbReference>
<dbReference type="SUPFAM" id="SSF56059">
    <property type="entry name" value="Glutathione synthetase ATP-binding domain-like"/>
    <property type="match status" value="1"/>
</dbReference>
<keyword evidence="4" id="KW-0812">Transmembrane</keyword>
<evidence type="ECO:0000256" key="2">
    <source>
        <dbReference type="ARBA" id="ARBA00022741"/>
    </source>
</evidence>
<dbReference type="InterPro" id="IPR018750">
    <property type="entry name" value="DUF2306_membrane"/>
</dbReference>
<name>A0A4E9EM00_GIBZA</name>
<feature type="transmembrane region" description="Helical" evidence="4">
    <location>
        <begin position="673"/>
        <end position="694"/>
    </location>
</feature>
<dbReference type="SUPFAM" id="SSF52210">
    <property type="entry name" value="Succinyl-CoA synthetase domains"/>
    <property type="match status" value="1"/>
</dbReference>
<feature type="transmembrane region" description="Helical" evidence="4">
    <location>
        <begin position="550"/>
        <end position="570"/>
    </location>
</feature>
<dbReference type="GO" id="GO:0006104">
    <property type="term" value="P:succinyl-CoA metabolic process"/>
    <property type="evidence" value="ECO:0007669"/>
    <property type="project" value="TreeGrafter"/>
</dbReference>
<proteinExistence type="predicted"/>
<accession>A0A4E9EM00</accession>
<sequence>MGMQTNFHPDKPRAYFREETLIGPRPSVVTRSPSEARMLAAEVLPEDGLKSYLKGDLQPRKTVYFQEELDLHKHWHLTMTIDRKACRPVIKIRDAKPDNNTRGAPEGELFQKNYLFDLSGTDSEFMTKTIQKIASELGLVSAARQGFQQGLIALRKIFMEAQAIFLEVDVLRQRNSKIVFANSRFCFDDDAKKKARNVYLPLWEPLMEDEAELYAETFGLVYVKMNGDIGTVVNGAGLAMATNDAICVHGGKSANFLDAGGQATNDTMKRAFKIVMDDRRVKIIFVNIYGGITRCDMIAESIIDAVNSLGHQSVPMVVRLQGTNSEEGLKLLEDANLGIHVEADFDKATKKAVELAESIPTPPNVDRPKAITRKVLHEDTKRHTIEVRKKMKRELKKKAKRDEKAEITLGIPSVESCKMSLKRRLGFASTRSFVLTSIFAGALFLFSTLQLPYIDIDRVFCAEIPWAVPGECYWFKRPGLMRNGLFLHLVTFLPAGALVCFQFIPVLQRPKYTAFHRANGYIVLSLSGIGIITALIISKEAMGGPITNRIGTLILATTISTSLLKAIIAIRHRKIQEHRAWMLRGWFYATSIITMRIILVSFAHVIGTPSRAMTLSMSCSVIEYLHKSFPNASQTVYPSCEAYFSGENLAQEALVTTNWDLNDLPGITAALRIGYAVGGWVAFAIHSVGIEIYIRKTSPQYKVKAV</sequence>
<dbReference type="PANTHER" id="PTHR11815">
    <property type="entry name" value="SUCCINYL-COA SYNTHETASE BETA CHAIN"/>
    <property type="match status" value="1"/>
</dbReference>
<keyword evidence="3" id="KW-0067">ATP-binding</keyword>
<dbReference type="InterPro" id="IPR017866">
    <property type="entry name" value="Succ-CoA_synthase_bsu_CS"/>
</dbReference>
<organism evidence="6">
    <name type="scientific">Gibberella zeae</name>
    <name type="common">Wheat head blight fungus</name>
    <name type="synonym">Fusarium graminearum</name>
    <dbReference type="NCBI Taxonomy" id="5518"/>
    <lineage>
        <taxon>Eukaryota</taxon>
        <taxon>Fungi</taxon>
        <taxon>Dikarya</taxon>
        <taxon>Ascomycota</taxon>
        <taxon>Pezizomycotina</taxon>
        <taxon>Sordariomycetes</taxon>
        <taxon>Hypocreomycetidae</taxon>
        <taxon>Hypocreales</taxon>
        <taxon>Nectriaceae</taxon>
        <taxon>Fusarium</taxon>
    </lineage>
</organism>
<dbReference type="PROSITE" id="PS01217">
    <property type="entry name" value="SUCCINYL_COA_LIG_3"/>
    <property type="match status" value="1"/>
</dbReference>
<keyword evidence="1" id="KW-0816">Tricarboxylic acid cycle</keyword>
<dbReference type="PANTHER" id="PTHR11815:SF1">
    <property type="entry name" value="SUCCINATE--COA LIGASE [ADP-FORMING] SUBUNIT BETA, MITOCHONDRIAL"/>
    <property type="match status" value="1"/>
</dbReference>
<dbReference type="GO" id="GO:0042709">
    <property type="term" value="C:succinate-CoA ligase complex"/>
    <property type="evidence" value="ECO:0007669"/>
    <property type="project" value="TreeGrafter"/>
</dbReference>
<dbReference type="InterPro" id="IPR016102">
    <property type="entry name" value="Succinyl-CoA_synth-like"/>
</dbReference>
<evidence type="ECO:0000256" key="3">
    <source>
        <dbReference type="ARBA" id="ARBA00022840"/>
    </source>
</evidence>
<dbReference type="GO" id="GO:0004775">
    <property type="term" value="F:succinate-CoA ligase (ADP-forming) activity"/>
    <property type="evidence" value="ECO:0007669"/>
    <property type="project" value="TreeGrafter"/>
</dbReference>
<dbReference type="Pfam" id="PF10067">
    <property type="entry name" value="DUF2306"/>
    <property type="match status" value="1"/>
</dbReference>
<feature type="domain" description="ATP-citrate synthase/succinyl-CoA ligase C-terminal" evidence="5">
    <location>
        <begin position="232"/>
        <end position="352"/>
    </location>
</feature>
<gene>
    <name evidence="6" type="ORF">FUG_LOCUS562579</name>
</gene>